<dbReference type="EMBL" id="WESC01000014">
    <property type="protein sequence ID" value="KAB7739030.1"/>
    <property type="molecule type" value="Genomic_DNA"/>
</dbReference>
<dbReference type="InterPro" id="IPR010753">
    <property type="entry name" value="DUF1330"/>
</dbReference>
<sequence>MNYEIAVYPKREKLMGLAGSQDTAPIVMLNLLKFHDVAQYKDGRAEKISGREAYMRYATEMEKIVAANGGRFLFFADLKDVVIGEVGDLWDEVGLVEYASAASFAALVTSPEVLALSNHREAGLAGQLLIRSTLAFEPK</sequence>
<proteinExistence type="predicted"/>
<dbReference type="Proteomes" id="UP000468901">
    <property type="component" value="Unassembled WGS sequence"/>
</dbReference>
<dbReference type="PANTHER" id="PTHR40257">
    <property type="match status" value="1"/>
</dbReference>
<dbReference type="Gene3D" id="3.30.70.100">
    <property type="match status" value="1"/>
</dbReference>
<name>A0A6N6VH56_9HYPH</name>
<keyword evidence="3" id="KW-1185">Reference proteome</keyword>
<feature type="domain" description="DUF1330" evidence="1">
    <location>
        <begin position="47"/>
        <end position="130"/>
    </location>
</feature>
<evidence type="ECO:0000313" key="2">
    <source>
        <dbReference type="EMBL" id="KAB7739030.1"/>
    </source>
</evidence>
<dbReference type="InterPro" id="IPR011008">
    <property type="entry name" value="Dimeric_a/b-barrel"/>
</dbReference>
<gene>
    <name evidence="2" type="ORF">F2P47_14630</name>
</gene>
<dbReference type="PANTHER" id="PTHR40257:SF1">
    <property type="entry name" value="DUF1330 DOMAIN-CONTAINING PROTEIN"/>
    <property type="match status" value="1"/>
</dbReference>
<dbReference type="Pfam" id="PF07045">
    <property type="entry name" value="DUF1330"/>
    <property type="match status" value="1"/>
</dbReference>
<accession>A0A6N6VH56</accession>
<dbReference type="SUPFAM" id="SSF54909">
    <property type="entry name" value="Dimeric alpha+beta barrel"/>
    <property type="match status" value="1"/>
</dbReference>
<protein>
    <submittedName>
        <fullName evidence="2">DUF1330 domain-containing protein</fullName>
    </submittedName>
</protein>
<evidence type="ECO:0000313" key="3">
    <source>
        <dbReference type="Proteomes" id="UP000468901"/>
    </source>
</evidence>
<evidence type="ECO:0000259" key="1">
    <source>
        <dbReference type="Pfam" id="PF07045"/>
    </source>
</evidence>
<dbReference type="RefSeq" id="WP_152217121.1">
    <property type="nucleotide sequence ID" value="NZ_JBAQYD010000321.1"/>
</dbReference>
<organism evidence="2 3">
    <name type="scientific">Parvibaculum sedimenti</name>
    <dbReference type="NCBI Taxonomy" id="2608632"/>
    <lineage>
        <taxon>Bacteria</taxon>
        <taxon>Pseudomonadati</taxon>
        <taxon>Pseudomonadota</taxon>
        <taxon>Alphaproteobacteria</taxon>
        <taxon>Hyphomicrobiales</taxon>
        <taxon>Parvibaculaceae</taxon>
        <taxon>Parvibaculum</taxon>
    </lineage>
</organism>
<reference evidence="2 3" key="1">
    <citation type="submission" date="2019-09" db="EMBL/GenBank/DDBJ databases">
        <title>Parvibaculum sedimenti sp. nov., isolated from sediment.</title>
        <authorList>
            <person name="Wang Y."/>
        </authorList>
    </citation>
    <scope>NUCLEOTIDE SEQUENCE [LARGE SCALE GENOMIC DNA]</scope>
    <source>
        <strain evidence="2 3">HXT-9</strain>
    </source>
</reference>
<dbReference type="AlphaFoldDB" id="A0A6N6VH56"/>
<comment type="caution">
    <text evidence="2">The sequence shown here is derived from an EMBL/GenBank/DDBJ whole genome shotgun (WGS) entry which is preliminary data.</text>
</comment>